<gene>
    <name evidence="1" type="ORF">TNCT_144361</name>
</gene>
<dbReference type="Proteomes" id="UP000887116">
    <property type="component" value="Unassembled WGS sequence"/>
</dbReference>
<keyword evidence="2" id="KW-1185">Reference proteome</keyword>
<comment type="caution">
    <text evidence="1">The sequence shown here is derived from an EMBL/GenBank/DDBJ whole genome shotgun (WGS) entry which is preliminary data.</text>
</comment>
<evidence type="ECO:0000313" key="2">
    <source>
        <dbReference type="Proteomes" id="UP000887116"/>
    </source>
</evidence>
<evidence type="ECO:0000313" key="1">
    <source>
        <dbReference type="EMBL" id="GFQ70025.1"/>
    </source>
</evidence>
<reference evidence="1" key="1">
    <citation type="submission" date="2020-07" db="EMBL/GenBank/DDBJ databases">
        <title>Multicomponent nature underlies the extraordinary mechanical properties of spider dragline silk.</title>
        <authorList>
            <person name="Kono N."/>
            <person name="Nakamura H."/>
            <person name="Mori M."/>
            <person name="Yoshida Y."/>
            <person name="Ohtoshi R."/>
            <person name="Malay A.D."/>
            <person name="Moran D.A.P."/>
            <person name="Tomita M."/>
            <person name="Numata K."/>
            <person name="Arakawa K."/>
        </authorList>
    </citation>
    <scope>NUCLEOTIDE SEQUENCE</scope>
</reference>
<dbReference type="EMBL" id="BMAO01000915">
    <property type="protein sequence ID" value="GFQ70025.1"/>
    <property type="molecule type" value="Genomic_DNA"/>
</dbReference>
<proteinExistence type="predicted"/>
<dbReference type="OrthoDB" id="10060618at2759"/>
<accession>A0A8X6KA89</accession>
<organism evidence="1 2">
    <name type="scientific">Trichonephila clavata</name>
    <name type="common">Joro spider</name>
    <name type="synonym">Nephila clavata</name>
    <dbReference type="NCBI Taxonomy" id="2740835"/>
    <lineage>
        <taxon>Eukaryota</taxon>
        <taxon>Metazoa</taxon>
        <taxon>Ecdysozoa</taxon>
        <taxon>Arthropoda</taxon>
        <taxon>Chelicerata</taxon>
        <taxon>Arachnida</taxon>
        <taxon>Araneae</taxon>
        <taxon>Araneomorphae</taxon>
        <taxon>Entelegynae</taxon>
        <taxon>Araneoidea</taxon>
        <taxon>Nephilidae</taxon>
        <taxon>Trichonephila</taxon>
    </lineage>
</organism>
<name>A0A8X6KA89_TRICU</name>
<protein>
    <submittedName>
        <fullName evidence="1">Uncharacterized protein</fullName>
    </submittedName>
</protein>
<dbReference type="AlphaFoldDB" id="A0A8X6KA89"/>
<sequence>MFTDGSQGSEISSSFACYWEQLPLCPFITVSRGRMQRNEIGKCEYHEIRDSDGLKEVRTARLEERTLEKAFLEVEEVLMYEAGIAD</sequence>